<evidence type="ECO:0000256" key="2">
    <source>
        <dbReference type="ARBA" id="ARBA00022801"/>
    </source>
</evidence>
<dbReference type="GO" id="GO:0004114">
    <property type="term" value="F:3',5'-cyclic-nucleotide phosphodiesterase activity"/>
    <property type="evidence" value="ECO:0007669"/>
    <property type="project" value="InterPro"/>
</dbReference>
<dbReference type="EMBL" id="OU893345">
    <property type="protein sequence ID" value="CAG9785792.1"/>
    <property type="molecule type" value="Genomic_DNA"/>
</dbReference>
<protein>
    <recommendedName>
        <fullName evidence="3">PDEase domain-containing protein</fullName>
    </recommendedName>
</protein>
<dbReference type="InterPro" id="IPR036971">
    <property type="entry name" value="PDEase_catalytic_dom_sf"/>
</dbReference>
<dbReference type="PANTHER" id="PTHR11347">
    <property type="entry name" value="CYCLIC NUCLEOTIDE PHOSPHODIESTERASE"/>
    <property type="match status" value="1"/>
</dbReference>
<sequence length="118" mass="13482">MNTRRSRWTFRKAAVLTEFFKQGDLEKSRGDLPPTIMDRDKCVIPELEIQFLQSICVPLFEILGNILPKAAPSVRIIENHIERWDAAIPIFAELSFKEKEKLRLEAEAAAAAEANENN</sequence>
<dbReference type="AlphaFoldDB" id="A0A9N9QY81"/>
<evidence type="ECO:0000259" key="3">
    <source>
        <dbReference type="PROSITE" id="PS51845"/>
    </source>
</evidence>
<name>A0A9N9QY81_9NEOP</name>
<reference evidence="4" key="1">
    <citation type="submission" date="2021-12" db="EMBL/GenBank/DDBJ databases">
        <authorList>
            <person name="King R."/>
        </authorList>
    </citation>
    <scope>NUCLEOTIDE SEQUENCE</scope>
</reference>
<proteinExistence type="predicted"/>
<dbReference type="SUPFAM" id="SSF109604">
    <property type="entry name" value="HD-domain/PDEase-like"/>
    <property type="match status" value="1"/>
</dbReference>
<dbReference type="OrthoDB" id="295473at2759"/>
<dbReference type="PROSITE" id="PS51845">
    <property type="entry name" value="PDEASE_I_2"/>
    <property type="match status" value="1"/>
</dbReference>
<keyword evidence="1" id="KW-0479">Metal-binding</keyword>
<reference evidence="4" key="2">
    <citation type="submission" date="2022-10" db="EMBL/GenBank/DDBJ databases">
        <authorList>
            <consortium name="ENA_rothamsted_submissions"/>
            <consortium name="culmorum"/>
            <person name="King R."/>
        </authorList>
    </citation>
    <scope>NUCLEOTIDE SEQUENCE</scope>
</reference>
<keyword evidence="5" id="KW-1185">Reference proteome</keyword>
<gene>
    <name evidence="4" type="ORF">DIATSA_LOCUS3801</name>
</gene>
<organism evidence="4 5">
    <name type="scientific">Diatraea saccharalis</name>
    <name type="common">sugarcane borer</name>
    <dbReference type="NCBI Taxonomy" id="40085"/>
    <lineage>
        <taxon>Eukaryota</taxon>
        <taxon>Metazoa</taxon>
        <taxon>Ecdysozoa</taxon>
        <taxon>Arthropoda</taxon>
        <taxon>Hexapoda</taxon>
        <taxon>Insecta</taxon>
        <taxon>Pterygota</taxon>
        <taxon>Neoptera</taxon>
        <taxon>Endopterygota</taxon>
        <taxon>Lepidoptera</taxon>
        <taxon>Glossata</taxon>
        <taxon>Ditrysia</taxon>
        <taxon>Pyraloidea</taxon>
        <taxon>Crambidae</taxon>
        <taxon>Crambinae</taxon>
        <taxon>Diatraea</taxon>
    </lineage>
</organism>
<evidence type="ECO:0000313" key="4">
    <source>
        <dbReference type="EMBL" id="CAG9785792.1"/>
    </source>
</evidence>
<dbReference type="InterPro" id="IPR002073">
    <property type="entry name" value="PDEase_catalytic_dom"/>
</dbReference>
<feature type="domain" description="PDEase" evidence="3">
    <location>
        <begin position="1"/>
        <end position="91"/>
    </location>
</feature>
<keyword evidence="2" id="KW-0378">Hydrolase</keyword>
<evidence type="ECO:0000313" key="5">
    <source>
        <dbReference type="Proteomes" id="UP001153714"/>
    </source>
</evidence>
<dbReference type="GO" id="GO:0046872">
    <property type="term" value="F:metal ion binding"/>
    <property type="evidence" value="ECO:0007669"/>
    <property type="project" value="UniProtKB-KW"/>
</dbReference>
<dbReference type="Gene3D" id="1.10.1300.10">
    <property type="entry name" value="3'5'-cyclic nucleotide phosphodiesterase, catalytic domain"/>
    <property type="match status" value="1"/>
</dbReference>
<evidence type="ECO:0000256" key="1">
    <source>
        <dbReference type="ARBA" id="ARBA00022723"/>
    </source>
</evidence>
<dbReference type="Pfam" id="PF00233">
    <property type="entry name" value="PDEase_I"/>
    <property type="match status" value="1"/>
</dbReference>
<dbReference type="Proteomes" id="UP001153714">
    <property type="component" value="Chromosome 14"/>
</dbReference>
<dbReference type="GO" id="GO:0007165">
    <property type="term" value="P:signal transduction"/>
    <property type="evidence" value="ECO:0007669"/>
    <property type="project" value="InterPro"/>
</dbReference>
<accession>A0A9N9QY81</accession>